<evidence type="ECO:0000256" key="2">
    <source>
        <dbReference type="ARBA" id="ARBA00011838"/>
    </source>
</evidence>
<reference evidence="10" key="1">
    <citation type="journal article" date="2016" name="Environ. Microbiol.">
        <title>The complete genome of a viable archaeum isolated from 123-million-year-old rock salt.</title>
        <authorList>
            <person name="Jaakkola S.T."/>
            <person name="Pfeiffer F."/>
            <person name="Ravantti J.J."/>
            <person name="Guo Q."/>
            <person name="Liu Y."/>
            <person name="Chen X."/>
            <person name="Ma H."/>
            <person name="Yang C."/>
            <person name="Oksanen H.M."/>
            <person name="Bamford D.H."/>
        </authorList>
    </citation>
    <scope>NUCLEOTIDE SEQUENCE</scope>
    <source>
        <strain evidence="10">JI20-1</strain>
    </source>
</reference>
<dbReference type="HAMAP" id="MF_01328_A">
    <property type="entry name" value="Ribosomal_uL4_A"/>
    <property type="match status" value="1"/>
</dbReference>
<evidence type="ECO:0000313" key="10">
    <source>
        <dbReference type="Proteomes" id="UP000066737"/>
    </source>
</evidence>
<keyword evidence="10" id="KW-1185">Reference proteome</keyword>
<dbReference type="PROSITE" id="PS00939">
    <property type="entry name" value="RIBOSOMAL_L1E"/>
    <property type="match status" value="1"/>
</dbReference>
<dbReference type="AlphaFoldDB" id="A0A0U5H3Q5"/>
<evidence type="ECO:0000256" key="4">
    <source>
        <dbReference type="ARBA" id="ARBA00022884"/>
    </source>
</evidence>
<gene>
    <name evidence="7 9" type="primary">rpl4</name>
    <name evidence="9" type="ORF">HHUB_3173</name>
</gene>
<feature type="region of interest" description="Disordered" evidence="8">
    <location>
        <begin position="1"/>
        <end position="22"/>
    </location>
</feature>
<protein>
    <recommendedName>
        <fullName evidence="7">Large ribosomal subunit protein uL4</fullName>
    </recommendedName>
</protein>
<dbReference type="FunFam" id="3.40.1370.10:FF:000011">
    <property type="entry name" value="50S ribosomal protein L4"/>
    <property type="match status" value="1"/>
</dbReference>
<name>A0A0U5H3Q5_9EURY</name>
<dbReference type="InterPro" id="IPR045240">
    <property type="entry name" value="Ribosomal_uL4_euk/arch"/>
</dbReference>
<dbReference type="STRING" id="1407499.HHUB_3173"/>
<evidence type="ECO:0000256" key="6">
    <source>
        <dbReference type="ARBA" id="ARBA00023274"/>
    </source>
</evidence>
<feature type="compositionally biased region" description="Basic and acidic residues" evidence="8">
    <location>
        <begin position="92"/>
        <end position="109"/>
    </location>
</feature>
<keyword evidence="5 7" id="KW-0689">Ribosomal protein</keyword>
<evidence type="ECO:0000256" key="3">
    <source>
        <dbReference type="ARBA" id="ARBA00022730"/>
    </source>
</evidence>
<comment type="function">
    <text evidence="7">Forms part of the polypeptide exit tunnel.</text>
</comment>
<dbReference type="InterPro" id="IPR013000">
    <property type="entry name" value="Ribosomal_uL4_euk/arc_CS"/>
</dbReference>
<keyword evidence="4 7" id="KW-0694">RNA-binding</keyword>
<keyword evidence="6 7" id="KW-0687">Ribonucleoprotein</keyword>
<evidence type="ECO:0000256" key="5">
    <source>
        <dbReference type="ARBA" id="ARBA00022980"/>
    </source>
</evidence>
<dbReference type="NCBIfam" id="TIGR03672">
    <property type="entry name" value="rpl4p_arch"/>
    <property type="match status" value="1"/>
</dbReference>
<dbReference type="InterPro" id="IPR019970">
    <property type="entry name" value="Ribosomall_uL4-arc"/>
</dbReference>
<evidence type="ECO:0000256" key="1">
    <source>
        <dbReference type="ARBA" id="ARBA00010528"/>
    </source>
</evidence>
<dbReference type="InterPro" id="IPR002136">
    <property type="entry name" value="Ribosomal_uL4"/>
</dbReference>
<dbReference type="KEGG" id="hhb:Hhub_3173"/>
<comment type="subunit">
    <text evidence="2 7">Part of the 50S ribosomal subunit.</text>
</comment>
<dbReference type="GO" id="GO:0006412">
    <property type="term" value="P:translation"/>
    <property type="evidence" value="ECO:0007669"/>
    <property type="project" value="UniProtKB-UniRule"/>
</dbReference>
<sequence length="250" mass="26457">MQATVRDLNGDDAGTLDLPDVFSEPVRPDLVKRAVLAAQANRTQKHGSDEYAGLRTSAESHGSGRGMAHVPKTEGRGARVPQTVGGRKAHPPKAEKEPGLDVNDKERKAAVRSAIAATTDADVVAERGHAFDDDAELPLVVSDDFEDLVKTKEVVAFLEAVGVHADVERADDGRNVRAGQGTLRGRKYQEPSSLLVVTSSESGPSKAARNLAGVDVATGREVNAEDLAPGAEPGRLTLWTESAVEEVADR</sequence>
<keyword evidence="3 7" id="KW-0699">rRNA-binding</keyword>
<dbReference type="Gene3D" id="3.40.1370.10">
    <property type="match status" value="1"/>
</dbReference>
<proteinExistence type="inferred from homology"/>
<evidence type="ECO:0000256" key="8">
    <source>
        <dbReference type="SAM" id="MobiDB-lite"/>
    </source>
</evidence>
<comment type="function">
    <text evidence="7">One of the primary rRNA binding proteins, this protein initially binds near the 5'-end of the 23S rRNA. It is important during the early stages of 50S assembly. It makes multiple contacts with different domains of the 23S rRNA in the assembled 50S subunit and ribosome.</text>
</comment>
<dbReference type="SUPFAM" id="SSF52166">
    <property type="entry name" value="Ribosomal protein L4"/>
    <property type="match status" value="1"/>
</dbReference>
<organism evidence="9 10">
    <name type="scientific">Halobacterium hubeiense</name>
    <dbReference type="NCBI Taxonomy" id="1407499"/>
    <lineage>
        <taxon>Archaea</taxon>
        <taxon>Methanobacteriati</taxon>
        <taxon>Methanobacteriota</taxon>
        <taxon>Stenosarchaea group</taxon>
        <taxon>Halobacteria</taxon>
        <taxon>Halobacteriales</taxon>
        <taxon>Halobacteriaceae</taxon>
        <taxon>Halobacterium</taxon>
    </lineage>
</organism>
<dbReference type="GO" id="GO:0019843">
    <property type="term" value="F:rRNA binding"/>
    <property type="evidence" value="ECO:0007669"/>
    <property type="project" value="UniProtKB-UniRule"/>
</dbReference>
<dbReference type="InterPro" id="IPR023574">
    <property type="entry name" value="Ribosomal_uL4_dom_sf"/>
</dbReference>
<dbReference type="EMBL" id="LN831302">
    <property type="protein sequence ID" value="CQH60266.1"/>
    <property type="molecule type" value="Genomic_DNA"/>
</dbReference>
<dbReference type="GO" id="GO:0003735">
    <property type="term" value="F:structural constituent of ribosome"/>
    <property type="evidence" value="ECO:0007669"/>
    <property type="project" value="InterPro"/>
</dbReference>
<dbReference type="OrthoDB" id="10737at2157"/>
<dbReference type="GO" id="GO:0005840">
    <property type="term" value="C:ribosome"/>
    <property type="evidence" value="ECO:0007669"/>
    <property type="project" value="UniProtKB-KW"/>
</dbReference>
<dbReference type="PANTHER" id="PTHR19431">
    <property type="entry name" value="60S RIBOSOMAL PROTEIN L4"/>
    <property type="match status" value="1"/>
</dbReference>
<evidence type="ECO:0000256" key="7">
    <source>
        <dbReference type="HAMAP-Rule" id="MF_01328"/>
    </source>
</evidence>
<dbReference type="GeneID" id="26659789"/>
<comment type="similarity">
    <text evidence="1 7">Belongs to the universal ribosomal protein uL4 family.</text>
</comment>
<dbReference type="RefSeq" id="WP_059057541.1">
    <property type="nucleotide sequence ID" value="NZ_CEML01000001.1"/>
</dbReference>
<evidence type="ECO:0000313" key="9">
    <source>
        <dbReference type="EMBL" id="CQH60266.1"/>
    </source>
</evidence>
<accession>A0A0U5H3Q5</accession>
<dbReference type="GO" id="GO:1990904">
    <property type="term" value="C:ribonucleoprotein complex"/>
    <property type="evidence" value="ECO:0007669"/>
    <property type="project" value="UniProtKB-KW"/>
</dbReference>
<feature type="region of interest" description="Disordered" evidence="8">
    <location>
        <begin position="41"/>
        <end position="113"/>
    </location>
</feature>
<dbReference type="Proteomes" id="UP000066737">
    <property type="component" value="Chromosome I"/>
</dbReference>
<dbReference type="Pfam" id="PF00573">
    <property type="entry name" value="Ribosomal_L4"/>
    <property type="match status" value="1"/>
</dbReference>